<accession>A0ABT7A6C6</accession>
<dbReference type="Gene3D" id="3.30.70.100">
    <property type="match status" value="1"/>
</dbReference>
<dbReference type="SUPFAM" id="SSF54909">
    <property type="entry name" value="Dimeric alpha+beta barrel"/>
    <property type="match status" value="1"/>
</dbReference>
<dbReference type="InterPro" id="IPR007138">
    <property type="entry name" value="ABM_dom"/>
</dbReference>
<keyword evidence="2" id="KW-0560">Oxidoreductase</keyword>
<dbReference type="GO" id="GO:0004497">
    <property type="term" value="F:monooxygenase activity"/>
    <property type="evidence" value="ECO:0007669"/>
    <property type="project" value="UniProtKB-KW"/>
</dbReference>
<name>A0ABT7A6C6_9ACTN</name>
<evidence type="ECO:0000313" key="2">
    <source>
        <dbReference type="EMBL" id="MDJ1136893.1"/>
    </source>
</evidence>
<dbReference type="Proteomes" id="UP001214441">
    <property type="component" value="Unassembled WGS sequence"/>
</dbReference>
<proteinExistence type="predicted"/>
<dbReference type="InterPro" id="IPR011008">
    <property type="entry name" value="Dimeric_a/b-barrel"/>
</dbReference>
<feature type="domain" description="ABM" evidence="1">
    <location>
        <begin position="1"/>
        <end position="91"/>
    </location>
</feature>
<evidence type="ECO:0000259" key="1">
    <source>
        <dbReference type="PROSITE" id="PS51725"/>
    </source>
</evidence>
<comment type="caution">
    <text evidence="2">The sequence shown here is derived from an EMBL/GenBank/DDBJ whole genome shotgun (WGS) entry which is preliminary data.</text>
</comment>
<dbReference type="PROSITE" id="PS51725">
    <property type="entry name" value="ABM"/>
    <property type="match status" value="1"/>
</dbReference>
<gene>
    <name evidence="2" type="ORF">NMN56_034125</name>
</gene>
<organism evidence="2 3">
    <name type="scientific">Streptomyces iconiensis</name>
    <dbReference type="NCBI Taxonomy" id="1384038"/>
    <lineage>
        <taxon>Bacteria</taxon>
        <taxon>Bacillati</taxon>
        <taxon>Actinomycetota</taxon>
        <taxon>Actinomycetes</taxon>
        <taxon>Kitasatosporales</taxon>
        <taxon>Streptomycetaceae</taxon>
        <taxon>Streptomyces</taxon>
    </lineage>
</organism>
<protein>
    <submittedName>
        <fullName evidence="2">Antibiotic biosynthesis monooxygenase family protein</fullName>
    </submittedName>
</protein>
<dbReference type="EMBL" id="JANCPR020000047">
    <property type="protein sequence ID" value="MDJ1136893.1"/>
    <property type="molecule type" value="Genomic_DNA"/>
</dbReference>
<evidence type="ECO:0000313" key="3">
    <source>
        <dbReference type="Proteomes" id="UP001214441"/>
    </source>
</evidence>
<sequence length="93" mass="10676">MTMINRLTVVEGKEEEFRRVVSDISAYMRAQPGFLGHRLHRSVNRPAVYVETAQWRDAESHRSAMRGEGFRQNVQRLAGLASAEPDIFETLED</sequence>
<dbReference type="Pfam" id="PF03992">
    <property type="entry name" value="ABM"/>
    <property type="match status" value="1"/>
</dbReference>
<keyword evidence="3" id="KW-1185">Reference proteome</keyword>
<reference evidence="2 3" key="1">
    <citation type="submission" date="2023-05" db="EMBL/GenBank/DDBJ databases">
        <title>Streptantibioticus silvisoli sp. nov., acidotolerant actinomycetes 1 from pine litter.</title>
        <authorList>
            <person name="Swiecimska M."/>
            <person name="Golinska P."/>
            <person name="Sangal V."/>
            <person name="Wachnowicz B."/>
            <person name="Goodfellow M."/>
        </authorList>
    </citation>
    <scope>NUCLEOTIDE SEQUENCE [LARGE SCALE GENOMIC DNA]</scope>
    <source>
        <strain evidence="2 3">DSM 42109</strain>
    </source>
</reference>
<keyword evidence="2" id="KW-0503">Monooxygenase</keyword>